<feature type="transmembrane region" description="Helical" evidence="1">
    <location>
        <begin position="114"/>
        <end position="137"/>
    </location>
</feature>
<evidence type="ECO:0000256" key="1">
    <source>
        <dbReference type="SAM" id="Phobius"/>
    </source>
</evidence>
<keyword evidence="3" id="KW-1185">Reference proteome</keyword>
<keyword evidence="1" id="KW-0472">Membrane</keyword>
<accession>W0AEC7</accession>
<organism evidence="2 3">
    <name type="scientific">Sphingomonas sanxanigenens DSM 19645 = NX02</name>
    <dbReference type="NCBI Taxonomy" id="1123269"/>
    <lineage>
        <taxon>Bacteria</taxon>
        <taxon>Pseudomonadati</taxon>
        <taxon>Pseudomonadota</taxon>
        <taxon>Alphaproteobacteria</taxon>
        <taxon>Sphingomonadales</taxon>
        <taxon>Sphingomonadaceae</taxon>
        <taxon>Sphingomonas</taxon>
    </lineage>
</organism>
<feature type="transmembrane region" description="Helical" evidence="1">
    <location>
        <begin position="143"/>
        <end position="164"/>
    </location>
</feature>
<dbReference type="AlphaFoldDB" id="W0AEC7"/>
<dbReference type="STRING" id="1123269.NX02_18910"/>
<sequence length="437" mass="46393">MNKPVKKAGGMTSRWRWVMRLLLRRIWFRAALFSISSVVLALLAAFVAPFIPYEISTKIGSDAVDNILGILASSMLAVTTFSLTAMVSAFSAASGAITPRATQLLVEDSTAQNALSTFIGAFLFSIVGICALSTGIYGTSGRVILFAGTILVIAVIVITLLRWIGHLASFGRVGDTIDRVEKVTQAAIARSGYKVAVVPAESPDTRGRRSVHPEKIGYVTHIDLKALDEIAERLGCAIDIAVTPGAFVTPGREIAWLEHGNDKSDVEIREAFTFDHHRQFDHDPRLGLIVLSEIASRALSPAVNDPGTGIAVLGAGVRVMAALLAESRTGGSDSAHVRLPQIRIDDLLDDLFRPVARDGAGIVEVAIKLQRSLAEIAVMAPAAHGLLAVRAADALARCQAAMTFASDLECVRAVYRSHWTARAPAAGGANAASEIVA</sequence>
<evidence type="ECO:0000313" key="2">
    <source>
        <dbReference type="EMBL" id="AHE55446.1"/>
    </source>
</evidence>
<name>W0AEC7_9SPHN</name>
<feature type="transmembrane region" description="Helical" evidence="1">
    <location>
        <begin position="67"/>
        <end position="93"/>
    </location>
</feature>
<dbReference type="PATRIC" id="fig|1123269.5.peg.3699"/>
<proteinExistence type="predicted"/>
<dbReference type="RefSeq" id="WP_211258228.1">
    <property type="nucleotide sequence ID" value="NZ_CP006644.1"/>
</dbReference>
<reference evidence="2 3" key="1">
    <citation type="submission" date="2013-07" db="EMBL/GenBank/DDBJ databases">
        <title>Completed genome of Sphingomonas sanxanigenens NX02.</title>
        <authorList>
            <person name="Ma T."/>
            <person name="Huang H."/>
            <person name="Wu M."/>
            <person name="Li X."/>
            <person name="Li G."/>
        </authorList>
    </citation>
    <scope>NUCLEOTIDE SEQUENCE [LARGE SCALE GENOMIC DNA]</scope>
    <source>
        <strain evidence="2 3">NX02</strain>
    </source>
</reference>
<dbReference type="InterPro" id="IPR018723">
    <property type="entry name" value="DUF2254_membrane"/>
</dbReference>
<dbReference type="Pfam" id="PF10011">
    <property type="entry name" value="DUF2254"/>
    <property type="match status" value="1"/>
</dbReference>
<dbReference type="Proteomes" id="UP000018851">
    <property type="component" value="Chromosome"/>
</dbReference>
<dbReference type="HOGENOM" id="CLU_032303_0_0_5"/>
<dbReference type="eggNOG" id="COG4325">
    <property type="taxonomic scope" value="Bacteria"/>
</dbReference>
<evidence type="ECO:0008006" key="4">
    <source>
        <dbReference type="Google" id="ProtNLM"/>
    </source>
</evidence>
<dbReference type="EMBL" id="CP006644">
    <property type="protein sequence ID" value="AHE55446.1"/>
    <property type="molecule type" value="Genomic_DNA"/>
</dbReference>
<evidence type="ECO:0000313" key="3">
    <source>
        <dbReference type="Proteomes" id="UP000018851"/>
    </source>
</evidence>
<gene>
    <name evidence="2" type="ORF">NX02_18910</name>
</gene>
<keyword evidence="1" id="KW-1133">Transmembrane helix</keyword>
<feature type="transmembrane region" description="Helical" evidence="1">
    <location>
        <begin position="26"/>
        <end position="47"/>
    </location>
</feature>
<dbReference type="KEGG" id="ssan:NX02_18910"/>
<protein>
    <recommendedName>
        <fullName evidence="4">DUF2254 domain-containing protein</fullName>
    </recommendedName>
</protein>
<keyword evidence="1" id="KW-0812">Transmembrane</keyword>